<protein>
    <submittedName>
        <fullName evidence="2">Uncharacterized protein</fullName>
    </submittedName>
</protein>
<dbReference type="AlphaFoldDB" id="A0A2T4DJZ0"/>
<dbReference type="Gene3D" id="1.25.40.10">
    <property type="entry name" value="Tetratricopeptide repeat domain"/>
    <property type="match status" value="1"/>
</dbReference>
<evidence type="ECO:0000313" key="3">
    <source>
        <dbReference type="Proteomes" id="UP000240608"/>
    </source>
</evidence>
<evidence type="ECO:0000256" key="1">
    <source>
        <dbReference type="SAM" id="Coils"/>
    </source>
</evidence>
<sequence>MDSAQTIQEYQAVANSFERIAQKESNEWLPLYYAAYSYINMGFDKSLTLDQKDTYFNKAEELLKKAETLSANNSEITALRGYAVMAKLAADPASRGQSLSPVAMQLFGKAIQQNGENPRALYLMAQMEYGMAQFFGSGTEKACSMAKKSVSLYENESIEGINPYWGAEMAKEMTTKCK</sequence>
<dbReference type="EMBL" id="PYVU01000140">
    <property type="protein sequence ID" value="PTB94150.1"/>
    <property type="molecule type" value="Genomic_DNA"/>
</dbReference>
<keyword evidence="1" id="KW-0175">Coiled coil</keyword>
<dbReference type="InterPro" id="IPR011990">
    <property type="entry name" value="TPR-like_helical_dom_sf"/>
</dbReference>
<dbReference type="SUPFAM" id="SSF48452">
    <property type="entry name" value="TPR-like"/>
    <property type="match status" value="1"/>
</dbReference>
<dbReference type="Proteomes" id="UP000240608">
    <property type="component" value="Unassembled WGS sequence"/>
</dbReference>
<gene>
    <name evidence="2" type="ORF">C9994_12360</name>
</gene>
<accession>A0A2T4DJZ0</accession>
<proteinExistence type="predicted"/>
<organism evidence="2 3">
    <name type="scientific">Marivirga lumbricoides</name>
    <dbReference type="NCBI Taxonomy" id="1046115"/>
    <lineage>
        <taxon>Bacteria</taxon>
        <taxon>Pseudomonadati</taxon>
        <taxon>Bacteroidota</taxon>
        <taxon>Cytophagia</taxon>
        <taxon>Cytophagales</taxon>
        <taxon>Marivirgaceae</taxon>
        <taxon>Marivirga</taxon>
    </lineage>
</organism>
<name>A0A2T4DJZ0_9BACT</name>
<evidence type="ECO:0000313" key="2">
    <source>
        <dbReference type="EMBL" id="PTB94150.1"/>
    </source>
</evidence>
<comment type="caution">
    <text evidence="2">The sequence shown here is derived from an EMBL/GenBank/DDBJ whole genome shotgun (WGS) entry which is preliminary data.</text>
</comment>
<reference evidence="2 3" key="1">
    <citation type="submission" date="2018-03" db="EMBL/GenBank/DDBJ databases">
        <title>Cross-interface Injection: A General Nanoliter Liquid Handling Method Applied to Single Cells Genome Amplification Automated Nanoliter Liquid Handling Applied to Single Cell Multiple Displacement Amplification.</title>
        <authorList>
            <person name="Yun J."/>
            <person name="Xu P."/>
            <person name="Xu J."/>
            <person name="Dai X."/>
            <person name="Wang Y."/>
            <person name="Zheng X."/>
            <person name="Cao C."/>
            <person name="Yi Q."/>
            <person name="Zhu Y."/>
            <person name="Wang L."/>
            <person name="Dong Z."/>
            <person name="Huang Y."/>
            <person name="Huang L."/>
            <person name="Du W."/>
        </authorList>
    </citation>
    <scope>NUCLEOTIDE SEQUENCE [LARGE SCALE GENOMIC DNA]</scope>
    <source>
        <strain evidence="2 3">Z-D1-2</strain>
    </source>
</reference>
<feature type="coiled-coil region" evidence="1">
    <location>
        <begin position="52"/>
        <end position="79"/>
    </location>
</feature>